<keyword evidence="5" id="KW-1185">Reference proteome</keyword>
<accession>A0A9Q9C4X2</accession>
<evidence type="ECO:0000256" key="1">
    <source>
        <dbReference type="SAM" id="Phobius"/>
    </source>
</evidence>
<keyword evidence="1" id="KW-1133">Transmembrane helix</keyword>
<dbReference type="Proteomes" id="UP001059546">
    <property type="component" value="Chromosome X"/>
</dbReference>
<evidence type="ECO:0000313" key="3">
    <source>
        <dbReference type="EMBL" id="WEL39712.1"/>
    </source>
</evidence>
<sequence length="561" mass="62902">MVDFSTSRKTLLSGFILLAYSDILNNRTYDLVGVDQGYTTFKGYHYNSEKDMYDEVFSYKHKEKIHLVIPGDFTGTGNVSYALVTKKGPGKFDTYMYFLDEDEAKHLGESVAAPFLYACPNDLRPQLLIQYGDGLKKVRIDEDRNIIKDSADEYGRLHRDHTSAFVELDGTMKACLCLVVEDGRGGKLLRVLSNRNGEFVSYFEMRLPNEIGPIVFADFNGNGMNDMGFVQKSGEKYLLKIYFNMTSRVDSGGKRLLGGFLPHQVDSTVFSEGNMKVIDLGEMFPNCTPLLKSEDHFEGLPYGIFNADLRAKGRQDFFIIMKDIDNSTKVGVLENNSTPDDIQFEKAAYSDDLLSIKNVISISCCDYNNKGREAVFLNRVVDNSAVVEAYKNDLSKENLKLSLSTIHPGQQKYGSVVPGVSYLVSYGDGERIIISNQVPYSTFVHLKHHVAYIGLGTMNLIVDSLMIGTPGRNGSPYAGPYVIDSIAIPNTDLVVYLGENEKYTVEAHFIVGEHFKTIIGTLLIVAGVNLAFILLLQYRDRRRIIRAKNMDKLHPLFSTLQ</sequence>
<feature type="transmembrane region" description="Helical" evidence="1">
    <location>
        <begin position="518"/>
        <end position="538"/>
    </location>
</feature>
<protein>
    <submittedName>
        <fullName evidence="2">YesX protein</fullName>
    </submittedName>
    <submittedName>
        <fullName evidence="3">YesX-like protein</fullName>
    </submittedName>
</protein>
<keyword evidence="1" id="KW-0472">Membrane</keyword>
<dbReference type="PANTHER" id="PTHR13412">
    <property type="entry name" value="T-CELL IMMUNOMODULATORY PROTEIN HOMOLOG"/>
    <property type="match status" value="1"/>
</dbReference>
<dbReference type="SUPFAM" id="SSF69318">
    <property type="entry name" value="Integrin alpha N-terminal domain"/>
    <property type="match status" value="1"/>
</dbReference>
<dbReference type="OrthoDB" id="10022113at2759"/>
<evidence type="ECO:0000313" key="4">
    <source>
        <dbReference type="Proteomes" id="UP001059546"/>
    </source>
</evidence>
<gene>
    <name evidence="2" type="ORF">GPU96_10g20130</name>
    <name evidence="3" type="ORF">PFJ87_10g01610</name>
</gene>
<dbReference type="InterPro" id="IPR024881">
    <property type="entry name" value="Tip"/>
</dbReference>
<proteinExistence type="predicted"/>
<dbReference type="EMBL" id="CP119071">
    <property type="protein sequence ID" value="WEL39712.1"/>
    <property type="molecule type" value="Genomic_DNA"/>
</dbReference>
<dbReference type="Proteomes" id="UP001217963">
    <property type="component" value="Chromosome X"/>
</dbReference>
<reference evidence="3 5" key="2">
    <citation type="submission" date="2023-02" db="EMBL/GenBank/DDBJ databases">
        <title>Encephalitozoon hellem ATCC 50451 complete genome.</title>
        <authorList>
            <person name="Mascarenhas dos Santos A.C."/>
            <person name="Julian A.T."/>
            <person name="Pombert J.-F."/>
        </authorList>
    </citation>
    <scope>NUCLEOTIDE SEQUENCE [LARGE SCALE GENOMIC DNA]</scope>
    <source>
        <strain evidence="3 5">ATCC 50451</strain>
    </source>
</reference>
<organism evidence="2 4">
    <name type="scientific">Encephalitozoon hellem</name>
    <name type="common">Microsporidian parasite</name>
    <dbReference type="NCBI Taxonomy" id="27973"/>
    <lineage>
        <taxon>Eukaryota</taxon>
        <taxon>Fungi</taxon>
        <taxon>Fungi incertae sedis</taxon>
        <taxon>Microsporidia</taxon>
        <taxon>Unikaryonidae</taxon>
        <taxon>Encephalitozoon</taxon>
    </lineage>
</organism>
<evidence type="ECO:0000313" key="5">
    <source>
        <dbReference type="Proteomes" id="UP001217963"/>
    </source>
</evidence>
<dbReference type="PANTHER" id="PTHR13412:SF0">
    <property type="entry name" value="T-CELL IMMUNOMODULATORY PROTEIN"/>
    <property type="match status" value="1"/>
</dbReference>
<dbReference type="EMBL" id="CP075156">
    <property type="protein sequence ID" value="UTX44221.1"/>
    <property type="molecule type" value="Genomic_DNA"/>
</dbReference>
<dbReference type="AlphaFoldDB" id="A0A9Q9C4X2"/>
<keyword evidence="1" id="KW-0812">Transmembrane</keyword>
<name>A0A9Q9C4X2_ENCHE</name>
<evidence type="ECO:0000313" key="2">
    <source>
        <dbReference type="EMBL" id="UTX44221.1"/>
    </source>
</evidence>
<reference evidence="2" key="1">
    <citation type="submission" date="2021-05" db="EMBL/GenBank/DDBJ databases">
        <title>Encephalitozoon hellem ATCC 50604 Complete Genome.</title>
        <authorList>
            <person name="Mascarenhas dos Santos A.C."/>
            <person name="Julian A.T."/>
            <person name="Pombert J.-F."/>
        </authorList>
    </citation>
    <scope>NUCLEOTIDE SEQUENCE</scope>
    <source>
        <strain evidence="2">ATCC 50604</strain>
    </source>
</reference>
<dbReference type="InterPro" id="IPR028994">
    <property type="entry name" value="Integrin_alpha_N"/>
</dbReference>